<sequence>MSPMSHPLYQQLTRLLILPLAALLLISGLIAKDIASANPLSGAAARTENPVVDSRKAQPVNKSQPDLQPEVIAQPVQSATEQISSALQQLIQEAQLSFEQAIQDTQQAIRDLPQTLESASANPAQFQRGLESRKDLLDDIADSIDGLGERINKLGGNFSQTNAKAVKSVFDDAADAIEVLADDIEDAAKGSSAVLRVQINAHIQSVNQSLEQAKQTLQSLSLQPT</sequence>
<dbReference type="STRING" id="395961.Cyan7425_2864"/>
<evidence type="ECO:0000256" key="1">
    <source>
        <dbReference type="SAM" id="MobiDB-lite"/>
    </source>
</evidence>
<dbReference type="HOGENOM" id="CLU_1228249_0_0_3"/>
<feature type="region of interest" description="Disordered" evidence="1">
    <location>
        <begin position="44"/>
        <end position="69"/>
    </location>
</feature>
<reference evidence="2" key="1">
    <citation type="submission" date="2009-01" db="EMBL/GenBank/DDBJ databases">
        <title>Complete sequence of chromosome Cyanothece sp. PCC 7425.</title>
        <authorList>
            <consortium name="US DOE Joint Genome Institute"/>
            <person name="Lucas S."/>
            <person name="Copeland A."/>
            <person name="Lapidus A."/>
            <person name="Glavina del Rio T."/>
            <person name="Dalin E."/>
            <person name="Tice H."/>
            <person name="Bruce D."/>
            <person name="Goodwin L."/>
            <person name="Pitluck S."/>
            <person name="Sims D."/>
            <person name="Meineke L."/>
            <person name="Brettin T."/>
            <person name="Detter J.C."/>
            <person name="Han C."/>
            <person name="Larimer F."/>
            <person name="Land M."/>
            <person name="Hauser L."/>
            <person name="Kyrpides N."/>
            <person name="Ovchinnikova G."/>
            <person name="Liberton M."/>
            <person name="Stoeckel J."/>
            <person name="Banerjee A."/>
            <person name="Singh A."/>
            <person name="Page L."/>
            <person name="Sato H."/>
            <person name="Zhao L."/>
            <person name="Sherman L."/>
            <person name="Pakrasi H."/>
            <person name="Richardson P."/>
        </authorList>
    </citation>
    <scope>NUCLEOTIDE SEQUENCE</scope>
    <source>
        <strain evidence="2">PCC 7425</strain>
    </source>
</reference>
<dbReference type="KEGG" id="cyn:Cyan7425_2864"/>
<protein>
    <submittedName>
        <fullName evidence="2">Uncharacterized protein</fullName>
    </submittedName>
</protein>
<dbReference type="EMBL" id="CP001344">
    <property type="protein sequence ID" value="ACL45207.1"/>
    <property type="molecule type" value="Genomic_DNA"/>
</dbReference>
<name>B8HKX5_CYAP4</name>
<proteinExistence type="predicted"/>
<dbReference type="eggNOG" id="ENOG5031UCK">
    <property type="taxonomic scope" value="Bacteria"/>
</dbReference>
<organism evidence="2">
    <name type="scientific">Cyanothece sp. (strain PCC 7425 / ATCC 29141)</name>
    <dbReference type="NCBI Taxonomy" id="395961"/>
    <lineage>
        <taxon>Bacteria</taxon>
        <taxon>Bacillati</taxon>
        <taxon>Cyanobacteriota</taxon>
        <taxon>Cyanophyceae</taxon>
        <taxon>Gomontiellales</taxon>
        <taxon>Cyanothecaceae</taxon>
        <taxon>Cyanothece</taxon>
    </lineage>
</organism>
<evidence type="ECO:0000313" key="2">
    <source>
        <dbReference type="EMBL" id="ACL45207.1"/>
    </source>
</evidence>
<gene>
    <name evidence="2" type="ordered locus">Cyan7425_2864</name>
</gene>
<accession>B8HKX5</accession>
<dbReference type="AlphaFoldDB" id="B8HKX5"/>